<dbReference type="EMBL" id="CALNXK010000113">
    <property type="protein sequence ID" value="CAH3159049.1"/>
    <property type="molecule type" value="Genomic_DNA"/>
</dbReference>
<gene>
    <name evidence="1" type="ORF">PLOB_00003437</name>
</gene>
<evidence type="ECO:0008006" key="3">
    <source>
        <dbReference type="Google" id="ProtNLM"/>
    </source>
</evidence>
<organism evidence="1 2">
    <name type="scientific">Porites lobata</name>
    <dbReference type="NCBI Taxonomy" id="104759"/>
    <lineage>
        <taxon>Eukaryota</taxon>
        <taxon>Metazoa</taxon>
        <taxon>Cnidaria</taxon>
        <taxon>Anthozoa</taxon>
        <taxon>Hexacorallia</taxon>
        <taxon>Scleractinia</taxon>
        <taxon>Fungiina</taxon>
        <taxon>Poritidae</taxon>
        <taxon>Porites</taxon>
    </lineage>
</organism>
<dbReference type="Gene3D" id="3.60.10.10">
    <property type="entry name" value="Endonuclease/exonuclease/phosphatase"/>
    <property type="match status" value="1"/>
</dbReference>
<dbReference type="SUPFAM" id="SSF56219">
    <property type="entry name" value="DNase I-like"/>
    <property type="match status" value="1"/>
</dbReference>
<feature type="non-terminal residue" evidence="1">
    <location>
        <position position="1"/>
    </location>
</feature>
<comment type="caution">
    <text evidence="1">The sequence shown here is derived from an EMBL/GenBank/DDBJ whole genome shotgun (WGS) entry which is preliminary data.</text>
</comment>
<feature type="non-terminal residue" evidence="1">
    <location>
        <position position="379"/>
    </location>
</feature>
<proteinExistence type="predicted"/>
<accession>A0ABN8QBP5</accession>
<sequence>GRYIILKACIQDKDYVLINVYAPNKDKDQVNFFNNLLSILQNENLDSLDNIILGGDLNYHDAISLELGKLEGELKGPGNWKMNCSLLDDEDYEEDIARIIPLWVAEGQKEFTDNRMIWDWIKYNIRAHAIQYSKRKAKERGKKELDLQEELTKAKTCYLQHILSSVGGLFFFNCNYNISDYTIPSQFYQELLLWWSQFRETFATEEDWKTIIWNNKEIKVENKPVYYKHYVNASVICIQDLLFSLNSTDSYNQLSKKICKTNILEWAGLRRSIPLSLRSYDRYPSINSPTVVVGDNNFDVTKGKSKDYYNLLIREKAKPPNIIQKLQSNFNFNSDNLKQIFKLPHSIAVESYVKAFQYKVINSILYTNTKLYKIGYRTN</sequence>
<dbReference type="Proteomes" id="UP001159405">
    <property type="component" value="Unassembled WGS sequence"/>
</dbReference>
<dbReference type="InterPro" id="IPR036691">
    <property type="entry name" value="Endo/exonu/phosph_ase_sf"/>
</dbReference>
<reference evidence="1 2" key="1">
    <citation type="submission" date="2022-05" db="EMBL/GenBank/DDBJ databases">
        <authorList>
            <consortium name="Genoscope - CEA"/>
            <person name="William W."/>
        </authorList>
    </citation>
    <scope>NUCLEOTIDE SEQUENCE [LARGE SCALE GENOMIC DNA]</scope>
</reference>
<evidence type="ECO:0000313" key="1">
    <source>
        <dbReference type="EMBL" id="CAH3159049.1"/>
    </source>
</evidence>
<evidence type="ECO:0000313" key="2">
    <source>
        <dbReference type="Proteomes" id="UP001159405"/>
    </source>
</evidence>
<name>A0ABN8QBP5_9CNID</name>
<protein>
    <recommendedName>
        <fullName evidence="3">Endonuclease/exonuclease/phosphatase domain-containing protein</fullName>
    </recommendedName>
</protein>
<keyword evidence="2" id="KW-1185">Reference proteome</keyword>